<dbReference type="Proteomes" id="UP001056778">
    <property type="component" value="Chromosome 9"/>
</dbReference>
<gene>
    <name evidence="1" type="ORF">MML48_9g00004122</name>
</gene>
<proteinExistence type="predicted"/>
<dbReference type="EMBL" id="CM043023">
    <property type="protein sequence ID" value="KAI4455645.1"/>
    <property type="molecule type" value="Genomic_DNA"/>
</dbReference>
<evidence type="ECO:0000313" key="1">
    <source>
        <dbReference type="EMBL" id="KAI4455645.1"/>
    </source>
</evidence>
<sequence>MEGKLNVGRLSKTELSYQLAIRGVTQDATVEVMRSTLRGLIKLEKSSSFVAPTYPYAFAEDKSAIEAGLVEIESLITDFDGTLSSSEYVKITAKIGHYVVSGFPGILGCIDGTSVPIVTPAKKIKSTYTNRHDIPAMTLQGICDANKKFINVFTGVPGKIHDSRVFKLSDISTQLPKECGANYHLLGDSAYYIREWLITPYRDYGNLTEEEKKFNKIHSSTRVLIENSFGLLKGRFRQLLQIHMFDVDKISKFIIACCVLHNLCIIEEDCLEDDEVINHPAEAELAMHESELHLRKLGEIKRNAIKERLCHINS</sequence>
<organism evidence="1 2">
    <name type="scientific">Holotrichia oblita</name>
    <name type="common">Chafer beetle</name>
    <dbReference type="NCBI Taxonomy" id="644536"/>
    <lineage>
        <taxon>Eukaryota</taxon>
        <taxon>Metazoa</taxon>
        <taxon>Ecdysozoa</taxon>
        <taxon>Arthropoda</taxon>
        <taxon>Hexapoda</taxon>
        <taxon>Insecta</taxon>
        <taxon>Pterygota</taxon>
        <taxon>Neoptera</taxon>
        <taxon>Endopterygota</taxon>
        <taxon>Coleoptera</taxon>
        <taxon>Polyphaga</taxon>
        <taxon>Scarabaeiformia</taxon>
        <taxon>Scarabaeidae</taxon>
        <taxon>Melolonthinae</taxon>
        <taxon>Holotrichia</taxon>
    </lineage>
</organism>
<accession>A0ACB9STX3</accession>
<reference evidence="1" key="1">
    <citation type="submission" date="2022-04" db="EMBL/GenBank/DDBJ databases">
        <title>Chromosome-scale genome assembly of Holotrichia oblita Faldermann.</title>
        <authorList>
            <person name="Rongchong L."/>
        </authorList>
    </citation>
    <scope>NUCLEOTIDE SEQUENCE</scope>
    <source>
        <strain evidence="1">81SQS9</strain>
    </source>
</reference>
<evidence type="ECO:0000313" key="2">
    <source>
        <dbReference type="Proteomes" id="UP001056778"/>
    </source>
</evidence>
<protein>
    <submittedName>
        <fullName evidence="1">Uncharacterized protein</fullName>
    </submittedName>
</protein>
<name>A0ACB9STX3_HOLOL</name>
<comment type="caution">
    <text evidence="1">The sequence shown here is derived from an EMBL/GenBank/DDBJ whole genome shotgun (WGS) entry which is preliminary data.</text>
</comment>
<keyword evidence="2" id="KW-1185">Reference proteome</keyword>